<dbReference type="InterPro" id="IPR050179">
    <property type="entry name" value="Trans_hexapeptide_repeat"/>
</dbReference>
<dbReference type="RefSeq" id="WP_084043685.1">
    <property type="nucleotide sequence ID" value="NZ_CP053228.1"/>
</dbReference>
<dbReference type="SUPFAM" id="SSF51161">
    <property type="entry name" value="Trimeric LpxA-like enzymes"/>
    <property type="match status" value="1"/>
</dbReference>
<gene>
    <name evidence="3" type="ORF">A4V09_19350</name>
</gene>
<accession>A0A1C7IGB8</accession>
<dbReference type="InterPro" id="IPR018357">
    <property type="entry name" value="Hexapep_transf_CS"/>
</dbReference>
<evidence type="ECO:0000256" key="2">
    <source>
        <dbReference type="ARBA" id="ARBA00022737"/>
    </source>
</evidence>
<protein>
    <recommendedName>
        <fullName evidence="5">Maltose O-acetyltransferase</fullName>
    </recommendedName>
</protein>
<proteinExistence type="predicted"/>
<dbReference type="PANTHER" id="PTHR43300:SF11">
    <property type="entry name" value="ACETYLTRANSFERASE RV3034C-RELATED"/>
    <property type="match status" value="1"/>
</dbReference>
<dbReference type="InterPro" id="IPR011004">
    <property type="entry name" value="Trimer_LpxA-like_sf"/>
</dbReference>
<sequence length="184" mass="20251">MLIKKILRNIIWRFKNKKAPVLTYMEQCRARGVKIGENVDLVNAEIDYCFGHLISIGNNVTITNSVILAHDASTKKALGYSKVGCVDIGSDVFIGYGSIILPNVKIGNKVVIGAGTVVPKDVPDNVVVAGNPCRVICTYDAYMESMKNNMQKKPVSHTLFSEKSEEEWEDFYTAVKISGGGYDL</sequence>
<dbReference type="EMBL" id="CP015405">
    <property type="protein sequence ID" value="ANU78756.2"/>
    <property type="molecule type" value="Genomic_DNA"/>
</dbReference>
<dbReference type="CDD" id="cd04647">
    <property type="entry name" value="LbH_MAT_like"/>
    <property type="match status" value="1"/>
</dbReference>
<organism evidence="3 4">
    <name type="scientific">Blautia pseudococcoides</name>
    <dbReference type="NCBI Taxonomy" id="1796616"/>
    <lineage>
        <taxon>Bacteria</taxon>
        <taxon>Bacillati</taxon>
        <taxon>Bacillota</taxon>
        <taxon>Clostridia</taxon>
        <taxon>Lachnospirales</taxon>
        <taxon>Lachnospiraceae</taxon>
        <taxon>Blautia</taxon>
    </lineage>
</organism>
<dbReference type="Pfam" id="PF00132">
    <property type="entry name" value="Hexapep"/>
    <property type="match status" value="1"/>
</dbReference>
<evidence type="ECO:0000313" key="4">
    <source>
        <dbReference type="Proteomes" id="UP000092574"/>
    </source>
</evidence>
<dbReference type="InterPro" id="IPR001451">
    <property type="entry name" value="Hexapep"/>
</dbReference>
<keyword evidence="4" id="KW-1185">Reference proteome</keyword>
<dbReference type="Gene3D" id="2.160.10.10">
    <property type="entry name" value="Hexapeptide repeat proteins"/>
    <property type="match status" value="1"/>
</dbReference>
<reference evidence="3" key="1">
    <citation type="submission" date="2017-04" db="EMBL/GenBank/DDBJ databases">
        <title>Complete Genome Sequences of Twelve Strains of a Stable Defined Moderately Diverse Mouse Microbiota 2 (sDMDMm2).</title>
        <authorList>
            <person name="Uchimura Y."/>
            <person name="Wyss M."/>
            <person name="Brugiroux S."/>
            <person name="Limenitakis J.P."/>
            <person name="Stecher B."/>
            <person name="McCoy K.D."/>
            <person name="Macpherson A.J."/>
        </authorList>
    </citation>
    <scope>NUCLEOTIDE SEQUENCE</scope>
    <source>
        <strain evidence="3">YL58</strain>
    </source>
</reference>
<name>A0A1C7IGB8_9FIRM</name>
<keyword evidence="2" id="KW-0677">Repeat</keyword>
<dbReference type="STRING" id="1796616.A4V09_19350"/>
<dbReference type="Proteomes" id="UP000092574">
    <property type="component" value="Chromosome"/>
</dbReference>
<evidence type="ECO:0000256" key="1">
    <source>
        <dbReference type="ARBA" id="ARBA00022679"/>
    </source>
</evidence>
<dbReference type="GO" id="GO:0016740">
    <property type="term" value="F:transferase activity"/>
    <property type="evidence" value="ECO:0007669"/>
    <property type="project" value="UniProtKB-KW"/>
</dbReference>
<evidence type="ECO:0000313" key="3">
    <source>
        <dbReference type="EMBL" id="ANU78756.2"/>
    </source>
</evidence>
<dbReference type="PANTHER" id="PTHR43300">
    <property type="entry name" value="ACETYLTRANSFERASE"/>
    <property type="match status" value="1"/>
</dbReference>
<evidence type="ECO:0008006" key="5">
    <source>
        <dbReference type="Google" id="ProtNLM"/>
    </source>
</evidence>
<dbReference type="KEGG" id="byl:A4V09_19350"/>
<keyword evidence="1" id="KW-0808">Transferase</keyword>
<dbReference type="PROSITE" id="PS00101">
    <property type="entry name" value="HEXAPEP_TRANSFERASES"/>
    <property type="match status" value="1"/>
</dbReference>
<dbReference type="AlphaFoldDB" id="A0A1C7IGB8"/>